<accession>A0A366MCT0</accession>
<dbReference type="FunFam" id="2.120.10.90:FF:000005">
    <property type="entry name" value="DNA topoisomerase 4 subunit A"/>
    <property type="match status" value="1"/>
</dbReference>
<sequence>MENEVDKVTTVNISSEVKDSFLDYSMSVIISRAIPDVRDGLKPVHRRILYTMFEEGMLPNKKHQKSANAVGAIMGHYHPHGDSAIYEAMVRMAQDFTYSQILIDGHGNFGSIDGDDAGAYRYTEARLSKIAMEMLKDINKNTVDYMDNYDGQRKEPVVLPSRFPNILVNGSIGIAVGMATNIPPHNLGELIDGCVAFIDNPDIDISGLMEYIKGPDFPTAASILGSSGIRKAYETGKGTITIQSKIDVEEKNGKYKLIIKEIPYQLNKTSLIVKIAELVRDQQIQGISNLNDESTLDGIKIVIDVKKEYNVNVLLNNLYKKTQLQSNYSINLLMLVDNRPKTLNLLEIINYYIQHQKSIITRRTQFDLDKSERRAHILKGLNISLDNIDAVVKIIKETDAVDKIKQIFNQRFKLSEKQSLAILDMQLRRLSGLERKKIDNELTEILKLIEELKEILESEEKVLNIIKEELLEIKNVFTSPRKTNIDNSTVESIEDESLIPVENIIITLTNKGYIKSLKQETYRTQNRAGVGIKGMTTNEDDFVENMINMTTHDYLMFFTNKGKVYRLKGYEVPIYSRQSKGLPIVNLLHLGEDEIVRNVLKVDREEKSKYCLFATKNGLLKKTKLEEFSKIRKTGKIAIKLKENDSLISVKKTTGNDEIFLAASNGKAIHFDEKEVSPAGRNASGLIGIRMDEGIVVGCEITRPGQKILTITENGYGKRTNVEKYRLTHRGGKGIKTLKRTEKTGNLVSIQAIEEDCDLIIVTNNGIVIRLPLNQTPNSDRVTQGSRLIRLKDGQKVSAVATIAKEE</sequence>
<dbReference type="GO" id="GO:0009330">
    <property type="term" value="C:DNA topoisomerase type II (double strand cut, ATP-hydrolyzing) complex"/>
    <property type="evidence" value="ECO:0007669"/>
    <property type="project" value="TreeGrafter"/>
</dbReference>
<dbReference type="Pfam" id="PF03989">
    <property type="entry name" value="DNA_gyraseA_C"/>
    <property type="match status" value="6"/>
</dbReference>
<proteinExistence type="inferred from homology"/>
<dbReference type="InterPro" id="IPR005743">
    <property type="entry name" value="GyrA"/>
</dbReference>
<evidence type="ECO:0000256" key="1">
    <source>
        <dbReference type="ARBA" id="ARBA00000185"/>
    </source>
</evidence>
<dbReference type="InterPro" id="IPR013760">
    <property type="entry name" value="Topo_IIA-like_dom_sf"/>
</dbReference>
<protein>
    <recommendedName>
        <fullName evidence="9">DNA gyrase subunit A</fullName>
        <ecNumber evidence="9">5.6.2.2</ecNumber>
    </recommendedName>
</protein>
<dbReference type="GO" id="GO:0005694">
    <property type="term" value="C:chromosome"/>
    <property type="evidence" value="ECO:0007669"/>
    <property type="project" value="InterPro"/>
</dbReference>
<dbReference type="GO" id="GO:0003677">
    <property type="term" value="F:DNA binding"/>
    <property type="evidence" value="ECO:0007669"/>
    <property type="project" value="UniProtKB-UniRule"/>
</dbReference>
<evidence type="ECO:0000256" key="9">
    <source>
        <dbReference type="HAMAP-Rule" id="MF_01897"/>
    </source>
</evidence>
<dbReference type="SUPFAM" id="SSF101904">
    <property type="entry name" value="GyrA/ParC C-terminal domain-like"/>
    <property type="match status" value="1"/>
</dbReference>
<comment type="miscellaneous">
    <text evidence="9">Few gyrases are as efficient as E.coli at forming negative supercoils. Not all organisms have 2 type II topoisomerases; in organisms with a single type II topoisomerase this enzyme also has to decatenate newly replicated chromosomes.</text>
</comment>
<dbReference type="GO" id="GO:0003918">
    <property type="term" value="F:DNA topoisomerase type II (double strand cut, ATP-hydrolyzing) activity"/>
    <property type="evidence" value="ECO:0007669"/>
    <property type="project" value="UniProtKB-UniRule"/>
</dbReference>
<gene>
    <name evidence="9 12" type="primary">gyrA</name>
    <name evidence="12" type="ORF">ALNOE001_05430</name>
</gene>
<comment type="catalytic activity">
    <reaction evidence="1 9">
        <text>ATP-dependent breakage, passage and rejoining of double-stranded DNA.</text>
        <dbReference type="EC" id="5.6.2.2"/>
    </reaction>
</comment>
<dbReference type="CDD" id="cd00187">
    <property type="entry name" value="TOP4c"/>
    <property type="match status" value="1"/>
</dbReference>
<dbReference type="InterPro" id="IPR050220">
    <property type="entry name" value="Type_II_DNA_Topoisomerases"/>
</dbReference>
<comment type="subunit">
    <text evidence="9">Heterotetramer, composed of two GyrA and two GyrB chains. In the heterotetramer, GyrA contains the active site tyrosine that forms a transient covalent intermediate with DNA, while GyrB binds cofactors and catalyzes ATP hydrolysis.</text>
</comment>
<evidence type="ECO:0000256" key="6">
    <source>
        <dbReference type="ARBA" id="ARBA00023125"/>
    </source>
</evidence>
<dbReference type="FunFam" id="3.90.199.10:FF:000001">
    <property type="entry name" value="DNA gyrase subunit A"/>
    <property type="match status" value="1"/>
</dbReference>
<dbReference type="GO" id="GO:0006265">
    <property type="term" value="P:DNA topological change"/>
    <property type="evidence" value="ECO:0007669"/>
    <property type="project" value="UniProtKB-UniRule"/>
</dbReference>
<dbReference type="NCBIfam" id="NF004043">
    <property type="entry name" value="PRK05560.1"/>
    <property type="match status" value="1"/>
</dbReference>
<evidence type="ECO:0000313" key="12">
    <source>
        <dbReference type="EMBL" id="RBQ23995.1"/>
    </source>
</evidence>
<dbReference type="PROSITE" id="PS52040">
    <property type="entry name" value="TOPO_IIA"/>
    <property type="match status" value="1"/>
</dbReference>
<dbReference type="FunFam" id="1.10.268.10:FF:000001">
    <property type="entry name" value="DNA gyrase subunit A"/>
    <property type="match status" value="1"/>
</dbReference>
<evidence type="ECO:0000259" key="11">
    <source>
        <dbReference type="PROSITE" id="PS52040"/>
    </source>
</evidence>
<dbReference type="InterPro" id="IPR035516">
    <property type="entry name" value="Gyrase/topoIV_suA_C"/>
</dbReference>
<comment type="caution">
    <text evidence="12">The sequence shown here is derived from an EMBL/GenBank/DDBJ whole genome shotgun (WGS) entry which is preliminary data.</text>
</comment>
<feature type="short sequence motif" description="GyrA-box" evidence="9">
    <location>
        <begin position="525"/>
        <end position="531"/>
    </location>
</feature>
<dbReference type="PANTHER" id="PTHR43493:SF5">
    <property type="entry name" value="DNA GYRASE SUBUNIT A, CHLOROPLASTIC_MITOCHONDRIAL"/>
    <property type="match status" value="1"/>
</dbReference>
<dbReference type="Proteomes" id="UP000253099">
    <property type="component" value="Unassembled WGS sequence"/>
</dbReference>
<keyword evidence="6 9" id="KW-0238">DNA-binding</keyword>
<dbReference type="PANTHER" id="PTHR43493">
    <property type="entry name" value="DNA GYRASE/TOPOISOMERASE SUBUNIT A"/>
    <property type="match status" value="1"/>
</dbReference>
<keyword evidence="13" id="KW-1185">Reference proteome</keyword>
<evidence type="ECO:0000256" key="3">
    <source>
        <dbReference type="ARBA" id="ARBA00022741"/>
    </source>
</evidence>
<keyword evidence="10" id="KW-0175">Coiled coil</keyword>
<dbReference type="FunFam" id="3.30.1360.40:FF:000002">
    <property type="entry name" value="DNA gyrase subunit A"/>
    <property type="match status" value="1"/>
</dbReference>
<feature type="active site" description="O-(5'-phospho-DNA)-tyrosine intermediate" evidence="9">
    <location>
        <position position="122"/>
    </location>
</feature>
<evidence type="ECO:0000256" key="10">
    <source>
        <dbReference type="SAM" id="Coils"/>
    </source>
</evidence>
<dbReference type="NCBIfam" id="NF004044">
    <property type="entry name" value="PRK05561.1"/>
    <property type="match status" value="1"/>
</dbReference>
<keyword evidence="3 9" id="KW-0547">Nucleotide-binding</keyword>
<dbReference type="SUPFAM" id="SSF56719">
    <property type="entry name" value="Type II DNA topoisomerase"/>
    <property type="match status" value="1"/>
</dbReference>
<dbReference type="EMBL" id="NIZT01000012">
    <property type="protein sequence ID" value="RBQ23995.1"/>
    <property type="molecule type" value="Genomic_DNA"/>
</dbReference>
<evidence type="ECO:0000256" key="2">
    <source>
        <dbReference type="ARBA" id="ARBA00008263"/>
    </source>
</evidence>
<comment type="function">
    <text evidence="9">A type II topoisomerase that negatively supercoils closed circular double-stranded (ds) DNA in an ATP-dependent manner to modulate DNA topology and maintain chromosomes in an underwound state. Negative supercoiling favors strand separation, and DNA replication, transcription, recombination and repair, all of which involve strand separation. Also able to catalyze the interconversion of other topological isomers of dsDNA rings, including catenanes and knotted rings. Type II topoisomerases break and join 2 DNA strands simultaneously in an ATP-dependent manner.</text>
</comment>
<keyword evidence="4 9" id="KW-0067">ATP-binding</keyword>
<name>A0A366MCT0_9EURY</name>
<keyword evidence="9" id="KW-0963">Cytoplasm</keyword>
<dbReference type="InterPro" id="IPR013757">
    <property type="entry name" value="Topo_IIA_A_a_sf"/>
</dbReference>
<comment type="similarity">
    <text evidence="2 9">Belongs to the type II topoisomerase GyrA/ParC subunit family.</text>
</comment>
<dbReference type="NCBIfam" id="TIGR01063">
    <property type="entry name" value="gyrA"/>
    <property type="match status" value="1"/>
</dbReference>
<dbReference type="AlphaFoldDB" id="A0A366MCT0"/>
<dbReference type="Gene3D" id="3.30.1360.40">
    <property type="match status" value="1"/>
</dbReference>
<organism evidence="12 13">
    <name type="scientific">Candidatus Methanobinarius endosymbioticus</name>
    <dbReference type="NCBI Taxonomy" id="2006182"/>
    <lineage>
        <taxon>Archaea</taxon>
        <taxon>Methanobacteriati</taxon>
        <taxon>Methanobacteriota</taxon>
        <taxon>Methanomada group</taxon>
        <taxon>Methanobacteria</taxon>
        <taxon>Methanobacteriales</taxon>
        <taxon>Methanobacteriaceae</taxon>
        <taxon>Candidatus Methanobinarius</taxon>
    </lineage>
</organism>
<comment type="subunit">
    <text evidence="8">Heterotetramer composed of ParC and ParE.</text>
</comment>
<dbReference type="InterPro" id="IPR013758">
    <property type="entry name" value="Topo_IIA_A/C_ab"/>
</dbReference>
<dbReference type="InterPro" id="IPR006691">
    <property type="entry name" value="GyrA/parC_rep"/>
</dbReference>
<feature type="coiled-coil region" evidence="10">
    <location>
        <begin position="435"/>
        <end position="476"/>
    </location>
</feature>
<dbReference type="Pfam" id="PF00521">
    <property type="entry name" value="DNA_topoisoIV"/>
    <property type="match status" value="1"/>
</dbReference>
<dbReference type="InterPro" id="IPR002205">
    <property type="entry name" value="Topo_IIA_dom_A"/>
</dbReference>
<evidence type="ECO:0000256" key="7">
    <source>
        <dbReference type="ARBA" id="ARBA00023235"/>
    </source>
</evidence>
<evidence type="ECO:0000256" key="5">
    <source>
        <dbReference type="ARBA" id="ARBA00023029"/>
    </source>
</evidence>
<dbReference type="SMART" id="SM00434">
    <property type="entry name" value="TOP4c"/>
    <property type="match status" value="1"/>
</dbReference>
<keyword evidence="5 9" id="KW-0799">Topoisomerase</keyword>
<dbReference type="GO" id="GO:0005524">
    <property type="term" value="F:ATP binding"/>
    <property type="evidence" value="ECO:0007669"/>
    <property type="project" value="UniProtKB-UniRule"/>
</dbReference>
<dbReference type="Gene3D" id="3.90.199.10">
    <property type="entry name" value="Topoisomerase II, domain 5"/>
    <property type="match status" value="1"/>
</dbReference>
<dbReference type="Gene3D" id="1.10.268.10">
    <property type="entry name" value="Topoisomerase, domain 3"/>
    <property type="match status" value="1"/>
</dbReference>
<evidence type="ECO:0000256" key="8">
    <source>
        <dbReference type="ARBA" id="ARBA00063644"/>
    </source>
</evidence>
<reference evidence="12 13" key="1">
    <citation type="submission" date="2018-06" db="EMBL/GenBank/DDBJ databases">
        <title>Genomic insight into two independent archaeal endosymbiosis events.</title>
        <authorList>
            <person name="Lind A.E."/>
            <person name="Lewis W.H."/>
            <person name="Spang A."/>
            <person name="Guy L."/>
            <person name="Embley M.T."/>
            <person name="Ettema T.J.G."/>
        </authorList>
    </citation>
    <scope>NUCLEOTIDE SEQUENCE [LARGE SCALE GENOMIC DNA]</scope>
    <source>
        <strain evidence="12">NOE</strain>
    </source>
</reference>
<evidence type="ECO:0000313" key="13">
    <source>
        <dbReference type="Proteomes" id="UP000253099"/>
    </source>
</evidence>
<dbReference type="EC" id="5.6.2.2" evidence="9"/>
<dbReference type="GO" id="GO:0006261">
    <property type="term" value="P:DNA-templated DNA replication"/>
    <property type="evidence" value="ECO:0007669"/>
    <property type="project" value="UniProtKB-UniRule"/>
</dbReference>
<dbReference type="Gene3D" id="2.120.10.90">
    <property type="entry name" value="DNA gyrase/topoisomerase IV, subunit A, C-terminal"/>
    <property type="match status" value="1"/>
</dbReference>
<dbReference type="GO" id="GO:0005737">
    <property type="term" value="C:cytoplasm"/>
    <property type="evidence" value="ECO:0007669"/>
    <property type="project" value="UniProtKB-SubCell"/>
</dbReference>
<evidence type="ECO:0000256" key="4">
    <source>
        <dbReference type="ARBA" id="ARBA00022840"/>
    </source>
</evidence>
<keyword evidence="7 9" id="KW-0413">Isomerase</keyword>
<feature type="domain" description="Topo IIA-type catalytic" evidence="11">
    <location>
        <begin position="34"/>
        <end position="498"/>
    </location>
</feature>
<dbReference type="HAMAP" id="MF_01897">
    <property type="entry name" value="GyrA"/>
    <property type="match status" value="1"/>
</dbReference>
<comment type="subcellular location">
    <subcellularLocation>
        <location evidence="9">Cytoplasm</location>
    </subcellularLocation>
</comment>